<dbReference type="RefSeq" id="WP_198867807.1">
    <property type="nucleotide sequence ID" value="NZ_CP066310.1"/>
</dbReference>
<dbReference type="AlphaFoldDB" id="A0AAP9YHU4"/>
<name>A0AAP9YHU4_9GAMM</name>
<protein>
    <submittedName>
        <fullName evidence="1">Uncharacterized protein</fullName>
    </submittedName>
</protein>
<reference evidence="1 2" key="1">
    <citation type="submission" date="2020-12" db="EMBL/GenBank/DDBJ databases">
        <title>Genomic Analysis and Response surface optimization of nitrogen-fixing conditions for A. chroococcum strain HR1, Isolation from rhizosphere soil.</title>
        <authorList>
            <person name="Li J."/>
            <person name="Yang H."/>
            <person name="Liu H."/>
            <person name="Wang C."/>
            <person name="Tian Y."/>
            <person name="Lu X.Y."/>
        </authorList>
    </citation>
    <scope>NUCLEOTIDE SEQUENCE [LARGE SCALE GENOMIC DNA]</scope>
    <source>
        <strain evidence="1 2">HR1</strain>
    </source>
</reference>
<dbReference type="EMBL" id="CP066310">
    <property type="protein sequence ID" value="QQE90487.1"/>
    <property type="molecule type" value="Genomic_DNA"/>
</dbReference>
<gene>
    <name evidence="1" type="ORF">GKQ51_09525</name>
</gene>
<organism evidence="1 2">
    <name type="scientific">Azotobacter chroococcum</name>
    <dbReference type="NCBI Taxonomy" id="353"/>
    <lineage>
        <taxon>Bacteria</taxon>
        <taxon>Pseudomonadati</taxon>
        <taxon>Pseudomonadota</taxon>
        <taxon>Gammaproteobacteria</taxon>
        <taxon>Pseudomonadales</taxon>
        <taxon>Pseudomonadaceae</taxon>
        <taxon>Azotobacter</taxon>
    </lineage>
</organism>
<evidence type="ECO:0000313" key="1">
    <source>
        <dbReference type="EMBL" id="QQE90487.1"/>
    </source>
</evidence>
<sequence length="97" mass="10437">MIKQLSASVAEAGVSAPRMISELREVTVTVIPESPAYAKCQFTTSSRAEVHSGDATWQDWPHGEVSNTTTDVFLFRVTAVRLSATGAAKLEILGNDK</sequence>
<accession>A0AAP9YHU4</accession>
<proteinExistence type="predicted"/>
<dbReference type="Proteomes" id="UP000596192">
    <property type="component" value="Chromosome"/>
</dbReference>
<evidence type="ECO:0000313" key="2">
    <source>
        <dbReference type="Proteomes" id="UP000596192"/>
    </source>
</evidence>